<keyword evidence="2" id="KW-0539">Nucleus</keyword>
<dbReference type="PROSITE" id="PS00463">
    <property type="entry name" value="ZN2_CY6_FUNGAL_1"/>
    <property type="match status" value="1"/>
</dbReference>
<dbReference type="Proteomes" id="UP000886653">
    <property type="component" value="Unassembled WGS sequence"/>
</dbReference>
<evidence type="ECO:0000256" key="2">
    <source>
        <dbReference type="ARBA" id="ARBA00023242"/>
    </source>
</evidence>
<comment type="subcellular location">
    <subcellularLocation>
        <location evidence="1">Nucleus</location>
    </subcellularLocation>
</comment>
<evidence type="ECO:0000259" key="4">
    <source>
        <dbReference type="PROSITE" id="PS50048"/>
    </source>
</evidence>
<reference evidence="5" key="1">
    <citation type="submission" date="2013-11" db="EMBL/GenBank/DDBJ databases">
        <title>Genome sequence of the fusiform rust pathogen reveals effectors for host alternation and coevolution with pine.</title>
        <authorList>
            <consortium name="DOE Joint Genome Institute"/>
            <person name="Smith K."/>
            <person name="Pendleton A."/>
            <person name="Kubisiak T."/>
            <person name="Anderson C."/>
            <person name="Salamov A."/>
            <person name="Aerts A."/>
            <person name="Riley R."/>
            <person name="Clum A."/>
            <person name="Lindquist E."/>
            <person name="Ence D."/>
            <person name="Campbell M."/>
            <person name="Kronenberg Z."/>
            <person name="Feau N."/>
            <person name="Dhillon B."/>
            <person name="Hamelin R."/>
            <person name="Burleigh J."/>
            <person name="Smith J."/>
            <person name="Yandell M."/>
            <person name="Nelson C."/>
            <person name="Grigoriev I."/>
            <person name="Davis J."/>
        </authorList>
    </citation>
    <scope>NUCLEOTIDE SEQUENCE</scope>
    <source>
        <strain evidence="5">G11</strain>
    </source>
</reference>
<dbReference type="CDD" id="cd00067">
    <property type="entry name" value="GAL4"/>
    <property type="match status" value="1"/>
</dbReference>
<keyword evidence="6" id="KW-1185">Reference proteome</keyword>
<dbReference type="EMBL" id="MU167243">
    <property type="protein sequence ID" value="KAG0147838.1"/>
    <property type="molecule type" value="Genomic_DNA"/>
</dbReference>
<evidence type="ECO:0000256" key="3">
    <source>
        <dbReference type="SAM" id="MobiDB-lite"/>
    </source>
</evidence>
<dbReference type="InterPro" id="IPR050613">
    <property type="entry name" value="Sec_Metabolite_Reg"/>
</dbReference>
<gene>
    <name evidence="5" type="ORF">CROQUDRAFT_444279</name>
</gene>
<dbReference type="SMART" id="SM00066">
    <property type="entry name" value="GAL4"/>
    <property type="match status" value="1"/>
</dbReference>
<dbReference type="Pfam" id="PF00172">
    <property type="entry name" value="Zn_clus"/>
    <property type="match status" value="1"/>
</dbReference>
<feature type="domain" description="Zn(2)-C6 fungal-type" evidence="4">
    <location>
        <begin position="21"/>
        <end position="50"/>
    </location>
</feature>
<proteinExistence type="predicted"/>
<dbReference type="SUPFAM" id="SSF57701">
    <property type="entry name" value="Zn2/Cys6 DNA-binding domain"/>
    <property type="match status" value="1"/>
</dbReference>
<dbReference type="GO" id="GO:0005634">
    <property type="term" value="C:nucleus"/>
    <property type="evidence" value="ECO:0007669"/>
    <property type="project" value="UniProtKB-SubCell"/>
</dbReference>
<protein>
    <recommendedName>
        <fullName evidence="4">Zn(2)-C6 fungal-type domain-containing protein</fullName>
    </recommendedName>
</protein>
<dbReference type="AlphaFoldDB" id="A0A9P6NKU1"/>
<evidence type="ECO:0000256" key="1">
    <source>
        <dbReference type="ARBA" id="ARBA00004123"/>
    </source>
</evidence>
<evidence type="ECO:0000313" key="5">
    <source>
        <dbReference type="EMBL" id="KAG0147838.1"/>
    </source>
</evidence>
<sequence>MAGLSQSSSRSQPKSPKQPSTCTACRIRRVRCNREKPCSACVNRGMGEDCDVPEQLNPHYLTGPNVRPSLQSPLAPEINRINAMTSTLRSSGGFETCEPSRAVYARHQSIRSADPYLSNITPNLIHSTQAAYSSNQGYNEGLLRQFPDPVLPWPVSSGQLLPLTETRGTIGWLEQSQVQNSYPLDLGLGEVNPSPDHHITSQSSSRQFTTTTDQTLRPTGDWEETTCYINLCRH</sequence>
<dbReference type="OrthoDB" id="6780543at2759"/>
<organism evidence="5 6">
    <name type="scientific">Cronartium quercuum f. sp. fusiforme G11</name>
    <dbReference type="NCBI Taxonomy" id="708437"/>
    <lineage>
        <taxon>Eukaryota</taxon>
        <taxon>Fungi</taxon>
        <taxon>Dikarya</taxon>
        <taxon>Basidiomycota</taxon>
        <taxon>Pucciniomycotina</taxon>
        <taxon>Pucciniomycetes</taxon>
        <taxon>Pucciniales</taxon>
        <taxon>Coleosporiaceae</taxon>
        <taxon>Cronartium</taxon>
    </lineage>
</organism>
<dbReference type="Gene3D" id="4.10.240.10">
    <property type="entry name" value="Zn(2)-C6 fungal-type DNA-binding domain"/>
    <property type="match status" value="1"/>
</dbReference>
<dbReference type="PANTHER" id="PTHR31001">
    <property type="entry name" value="UNCHARACTERIZED TRANSCRIPTIONAL REGULATORY PROTEIN"/>
    <property type="match status" value="1"/>
</dbReference>
<evidence type="ECO:0000313" key="6">
    <source>
        <dbReference type="Proteomes" id="UP000886653"/>
    </source>
</evidence>
<dbReference type="InterPro" id="IPR036864">
    <property type="entry name" value="Zn2-C6_fun-type_DNA-bd_sf"/>
</dbReference>
<feature type="region of interest" description="Disordered" evidence="3">
    <location>
        <begin position="1"/>
        <end position="20"/>
    </location>
</feature>
<comment type="caution">
    <text evidence="5">The sequence shown here is derived from an EMBL/GenBank/DDBJ whole genome shotgun (WGS) entry which is preliminary data.</text>
</comment>
<dbReference type="InterPro" id="IPR001138">
    <property type="entry name" value="Zn2Cys6_DnaBD"/>
</dbReference>
<dbReference type="GO" id="GO:0000981">
    <property type="term" value="F:DNA-binding transcription factor activity, RNA polymerase II-specific"/>
    <property type="evidence" value="ECO:0007669"/>
    <property type="project" value="InterPro"/>
</dbReference>
<dbReference type="GO" id="GO:0008270">
    <property type="term" value="F:zinc ion binding"/>
    <property type="evidence" value="ECO:0007669"/>
    <property type="project" value="InterPro"/>
</dbReference>
<feature type="region of interest" description="Disordered" evidence="3">
    <location>
        <begin position="191"/>
        <end position="217"/>
    </location>
</feature>
<accession>A0A9P6NKU1</accession>
<feature type="compositionally biased region" description="Low complexity" evidence="3">
    <location>
        <begin position="200"/>
        <end position="215"/>
    </location>
</feature>
<dbReference type="PROSITE" id="PS50048">
    <property type="entry name" value="ZN2_CY6_FUNGAL_2"/>
    <property type="match status" value="1"/>
</dbReference>
<name>A0A9P6NKU1_9BASI</name>